<protein>
    <recommendedName>
        <fullName evidence="11">Transporter</fullName>
    </recommendedName>
</protein>
<keyword evidence="4" id="KW-1003">Cell membrane</keyword>
<dbReference type="GO" id="GO:0055085">
    <property type="term" value="P:transmembrane transport"/>
    <property type="evidence" value="ECO:0007669"/>
    <property type="project" value="InterPro"/>
</dbReference>
<evidence type="ECO:0000256" key="5">
    <source>
        <dbReference type="ARBA" id="ARBA00022692"/>
    </source>
</evidence>
<evidence type="ECO:0000256" key="3">
    <source>
        <dbReference type="ARBA" id="ARBA00022448"/>
    </source>
</evidence>
<dbReference type="AlphaFoldDB" id="A0A2P8HQP3"/>
<comment type="similarity">
    <text evidence="2">Belongs to the auxin efflux carrier (TC 2.A.69) family.</text>
</comment>
<dbReference type="EMBL" id="PYAV01000004">
    <property type="protein sequence ID" value="PSL48541.1"/>
    <property type="molecule type" value="Genomic_DNA"/>
</dbReference>
<feature type="transmembrane region" description="Helical" evidence="8">
    <location>
        <begin position="244"/>
        <end position="266"/>
    </location>
</feature>
<dbReference type="Proteomes" id="UP000242310">
    <property type="component" value="Unassembled WGS sequence"/>
</dbReference>
<evidence type="ECO:0000256" key="6">
    <source>
        <dbReference type="ARBA" id="ARBA00022989"/>
    </source>
</evidence>
<comment type="subcellular location">
    <subcellularLocation>
        <location evidence="1">Cell membrane</location>
        <topology evidence="1">Multi-pass membrane protein</topology>
    </subcellularLocation>
</comment>
<evidence type="ECO:0000256" key="4">
    <source>
        <dbReference type="ARBA" id="ARBA00022475"/>
    </source>
</evidence>
<comment type="caution">
    <text evidence="9">The sequence shown here is derived from an EMBL/GenBank/DDBJ whole genome shotgun (WGS) entry which is preliminary data.</text>
</comment>
<dbReference type="RefSeq" id="WP_106588108.1">
    <property type="nucleotide sequence ID" value="NZ_PYAV01000004.1"/>
</dbReference>
<sequence length="298" mass="32690">MDIFIQVVLPVLLVFAAGFLVEKWKKLDLAPLSAVALYVLTPALVFETFYEAELNIQYTYMLIFSVLLLAALIIVNKVFVKLTRASSDDESGYILATAFMNSGNYGAPIILFAYGDTGFAYAVTFMVLQSVIMNLFGIYYAAKGHYGVRFAVRTVLKMPVTHALLLGVLLQMTGWQMPDNLMMSVGILAEAAIPVVMVILGIQLAKMEWGHFAWGRVSYGVVVRLFVSPAIAWLITLAMPMDPLLAQVLIVSAAMPSAATIVMFAVQFDSQPRYVSSVTLVSTIVSIFTITILLAIFN</sequence>
<feature type="transmembrane region" description="Helical" evidence="8">
    <location>
        <begin position="6"/>
        <end position="22"/>
    </location>
</feature>
<evidence type="ECO:0000256" key="1">
    <source>
        <dbReference type="ARBA" id="ARBA00004651"/>
    </source>
</evidence>
<dbReference type="InterPro" id="IPR038770">
    <property type="entry name" value="Na+/solute_symporter_sf"/>
</dbReference>
<reference evidence="9 10" key="1">
    <citation type="submission" date="2018-03" db="EMBL/GenBank/DDBJ databases">
        <title>Genomic Encyclopedia of Type Strains, Phase III (KMG-III): the genomes of soil and plant-associated and newly described type strains.</title>
        <authorList>
            <person name="Whitman W."/>
        </authorList>
    </citation>
    <scope>NUCLEOTIDE SEQUENCE [LARGE SCALE GENOMIC DNA]</scope>
    <source>
        <strain evidence="9 10">CGMCC 1.07653</strain>
    </source>
</reference>
<feature type="transmembrane region" description="Helical" evidence="8">
    <location>
        <begin position="119"/>
        <end position="142"/>
    </location>
</feature>
<dbReference type="PANTHER" id="PTHR36838:SF1">
    <property type="entry name" value="SLR1864 PROTEIN"/>
    <property type="match status" value="1"/>
</dbReference>
<evidence type="ECO:0000256" key="8">
    <source>
        <dbReference type="SAM" id="Phobius"/>
    </source>
</evidence>
<keyword evidence="7 8" id="KW-0472">Membrane</keyword>
<dbReference type="GO" id="GO:0005886">
    <property type="term" value="C:plasma membrane"/>
    <property type="evidence" value="ECO:0007669"/>
    <property type="project" value="UniProtKB-SubCell"/>
</dbReference>
<gene>
    <name evidence="9" type="ORF">B0H94_104142</name>
</gene>
<keyword evidence="3" id="KW-0813">Transport</keyword>
<keyword evidence="10" id="KW-1185">Reference proteome</keyword>
<proteinExistence type="inferred from homology"/>
<feature type="transmembrane region" description="Helical" evidence="8">
    <location>
        <begin position="154"/>
        <end position="175"/>
    </location>
</feature>
<feature type="transmembrane region" description="Helical" evidence="8">
    <location>
        <begin position="181"/>
        <end position="205"/>
    </location>
</feature>
<dbReference type="InterPro" id="IPR004776">
    <property type="entry name" value="Mem_transp_PIN-like"/>
</dbReference>
<organism evidence="9 10">
    <name type="scientific">Salsuginibacillus halophilus</name>
    <dbReference type="NCBI Taxonomy" id="517424"/>
    <lineage>
        <taxon>Bacteria</taxon>
        <taxon>Bacillati</taxon>
        <taxon>Bacillota</taxon>
        <taxon>Bacilli</taxon>
        <taxon>Bacillales</taxon>
        <taxon>Bacillaceae</taxon>
        <taxon>Salsuginibacillus</taxon>
    </lineage>
</organism>
<evidence type="ECO:0000313" key="10">
    <source>
        <dbReference type="Proteomes" id="UP000242310"/>
    </source>
</evidence>
<evidence type="ECO:0000256" key="2">
    <source>
        <dbReference type="ARBA" id="ARBA00010145"/>
    </source>
</evidence>
<dbReference type="OrthoDB" id="148377at2"/>
<evidence type="ECO:0008006" key="11">
    <source>
        <dbReference type="Google" id="ProtNLM"/>
    </source>
</evidence>
<dbReference type="Gene3D" id="1.20.1530.20">
    <property type="match status" value="1"/>
</dbReference>
<feature type="transmembrane region" description="Helical" evidence="8">
    <location>
        <begin position="278"/>
        <end position="297"/>
    </location>
</feature>
<feature type="transmembrane region" description="Helical" evidence="8">
    <location>
        <begin position="29"/>
        <end position="46"/>
    </location>
</feature>
<accession>A0A2P8HQP3</accession>
<keyword evidence="6 8" id="KW-1133">Transmembrane helix</keyword>
<feature type="transmembrane region" description="Helical" evidence="8">
    <location>
        <begin position="58"/>
        <end position="80"/>
    </location>
</feature>
<name>A0A2P8HQP3_9BACI</name>
<feature type="transmembrane region" description="Helical" evidence="8">
    <location>
        <begin position="217"/>
        <end position="238"/>
    </location>
</feature>
<dbReference type="PANTHER" id="PTHR36838">
    <property type="entry name" value="AUXIN EFFLUX CARRIER FAMILY PROTEIN"/>
    <property type="match status" value="1"/>
</dbReference>
<evidence type="ECO:0000313" key="9">
    <source>
        <dbReference type="EMBL" id="PSL48541.1"/>
    </source>
</evidence>
<evidence type="ECO:0000256" key="7">
    <source>
        <dbReference type="ARBA" id="ARBA00023136"/>
    </source>
</evidence>
<feature type="transmembrane region" description="Helical" evidence="8">
    <location>
        <begin position="92"/>
        <end position="113"/>
    </location>
</feature>
<keyword evidence="5 8" id="KW-0812">Transmembrane</keyword>
<dbReference type="Pfam" id="PF03547">
    <property type="entry name" value="Mem_trans"/>
    <property type="match status" value="1"/>
</dbReference>